<evidence type="ECO:0000256" key="6">
    <source>
        <dbReference type="ARBA" id="ARBA00023136"/>
    </source>
</evidence>
<name>A0A5K3ETJ6_MESCO</name>
<evidence type="ECO:0000256" key="1">
    <source>
        <dbReference type="ARBA" id="ARBA00004479"/>
    </source>
</evidence>
<evidence type="ECO:0000313" key="11">
    <source>
        <dbReference type="WBParaSite" id="MCU_002599-RA"/>
    </source>
</evidence>
<dbReference type="InterPro" id="IPR009038">
    <property type="entry name" value="GOLD_dom"/>
</dbReference>
<dbReference type="GO" id="GO:0016020">
    <property type="term" value="C:membrane"/>
    <property type="evidence" value="ECO:0007669"/>
    <property type="project" value="UniProtKB-SubCell"/>
</dbReference>
<keyword evidence="3 7" id="KW-0812">Transmembrane</keyword>
<dbReference type="PANTHER" id="PTHR22811">
    <property type="entry name" value="TRANSMEMBRANE EMP24 DOMAIN-CONTAINING PROTEIN"/>
    <property type="match status" value="1"/>
</dbReference>
<sequence>MFVFLGTLLFTAFSFVHGDPKIALKLFQNQISCFQNDVSSNALTQIFYKLEALPFDKRERLPKDALQLQVEVYDPEHSLILSREYTDFGKVHYTSDRAGIHKVCISPTTNFVNKKTQVKVFLDIQNIGAANYTAVALAEKYTVMQLEIRRALDSLDLITRWHDYMVKRESRFRQTTNAISWKIFVISPIQIVLLLLVGYWQVQTLKNYFIAKKLV</sequence>
<reference evidence="11" key="1">
    <citation type="submission" date="2019-11" db="UniProtKB">
        <authorList>
            <consortium name="WormBaseParasite"/>
        </authorList>
    </citation>
    <scope>IDENTIFICATION</scope>
</reference>
<dbReference type="Pfam" id="PF01105">
    <property type="entry name" value="EMP24_GP25L"/>
    <property type="match status" value="1"/>
</dbReference>
<proteinExistence type="inferred from homology"/>
<evidence type="ECO:0000256" key="8">
    <source>
        <dbReference type="SAM" id="Phobius"/>
    </source>
</evidence>
<evidence type="ECO:0000256" key="3">
    <source>
        <dbReference type="ARBA" id="ARBA00022692"/>
    </source>
</evidence>
<keyword evidence="5 8" id="KW-1133">Transmembrane helix</keyword>
<keyword evidence="6 8" id="KW-0472">Membrane</keyword>
<comment type="subcellular location">
    <subcellularLocation>
        <location evidence="1 7">Membrane</location>
        <topology evidence="1 7">Single-pass type I membrane protein</topology>
    </subcellularLocation>
</comment>
<organism evidence="11">
    <name type="scientific">Mesocestoides corti</name>
    <name type="common">Flatworm</name>
    <dbReference type="NCBI Taxonomy" id="53468"/>
    <lineage>
        <taxon>Eukaryota</taxon>
        <taxon>Metazoa</taxon>
        <taxon>Spiralia</taxon>
        <taxon>Lophotrochozoa</taxon>
        <taxon>Platyhelminthes</taxon>
        <taxon>Cestoda</taxon>
        <taxon>Eucestoda</taxon>
        <taxon>Cyclophyllidea</taxon>
        <taxon>Mesocestoididae</taxon>
        <taxon>Mesocestoides</taxon>
    </lineage>
</organism>
<evidence type="ECO:0000256" key="4">
    <source>
        <dbReference type="ARBA" id="ARBA00022729"/>
    </source>
</evidence>
<dbReference type="AlphaFoldDB" id="A0A5K3ETJ6"/>
<feature type="transmembrane region" description="Helical" evidence="8">
    <location>
        <begin position="179"/>
        <end position="200"/>
    </location>
</feature>
<protein>
    <submittedName>
        <fullName evidence="11">GOLD domain-containing protein</fullName>
    </submittedName>
</protein>
<accession>A0A5K3ETJ6</accession>
<comment type="similarity">
    <text evidence="2 7">Belongs to the EMP24/GP25L family.</text>
</comment>
<dbReference type="PROSITE" id="PS50866">
    <property type="entry name" value="GOLD"/>
    <property type="match status" value="1"/>
</dbReference>
<feature type="chain" id="PRO_5024414877" evidence="9">
    <location>
        <begin position="19"/>
        <end position="215"/>
    </location>
</feature>
<evidence type="ECO:0000256" key="7">
    <source>
        <dbReference type="RuleBase" id="RU003827"/>
    </source>
</evidence>
<dbReference type="WBParaSite" id="MCU_002599-RA">
    <property type="protein sequence ID" value="MCU_002599-RA"/>
    <property type="gene ID" value="MCU_002599"/>
</dbReference>
<dbReference type="InterPro" id="IPR015720">
    <property type="entry name" value="Emp24-like"/>
</dbReference>
<dbReference type="SMART" id="SM01190">
    <property type="entry name" value="EMP24_GP25L"/>
    <property type="match status" value="1"/>
</dbReference>
<feature type="domain" description="GOLD" evidence="10">
    <location>
        <begin position="31"/>
        <end position="126"/>
    </location>
</feature>
<evidence type="ECO:0000256" key="2">
    <source>
        <dbReference type="ARBA" id="ARBA00007104"/>
    </source>
</evidence>
<evidence type="ECO:0000259" key="10">
    <source>
        <dbReference type="PROSITE" id="PS50866"/>
    </source>
</evidence>
<evidence type="ECO:0000256" key="9">
    <source>
        <dbReference type="SAM" id="SignalP"/>
    </source>
</evidence>
<feature type="signal peptide" evidence="9">
    <location>
        <begin position="1"/>
        <end position="18"/>
    </location>
</feature>
<evidence type="ECO:0000256" key="5">
    <source>
        <dbReference type="ARBA" id="ARBA00022989"/>
    </source>
</evidence>
<keyword evidence="4 9" id="KW-0732">Signal</keyword>